<organism evidence="6 7">
    <name type="scientific">Actinomadura graeca</name>
    <dbReference type="NCBI Taxonomy" id="2750812"/>
    <lineage>
        <taxon>Bacteria</taxon>
        <taxon>Bacillati</taxon>
        <taxon>Actinomycetota</taxon>
        <taxon>Actinomycetes</taxon>
        <taxon>Streptosporangiales</taxon>
        <taxon>Thermomonosporaceae</taxon>
        <taxon>Actinomadura</taxon>
    </lineage>
</organism>
<keyword evidence="1 6" id="KW-0489">Methyltransferase</keyword>
<evidence type="ECO:0000256" key="2">
    <source>
        <dbReference type="ARBA" id="ARBA00022679"/>
    </source>
</evidence>
<evidence type="ECO:0000313" key="7">
    <source>
        <dbReference type="Proteomes" id="UP001049518"/>
    </source>
</evidence>
<dbReference type="RefSeq" id="WP_231335012.1">
    <property type="nucleotide sequence ID" value="NZ_CP059572.1"/>
</dbReference>
<dbReference type="SUPFAM" id="SSF53335">
    <property type="entry name" value="S-adenosyl-L-methionine-dependent methyltransferases"/>
    <property type="match status" value="1"/>
</dbReference>
<dbReference type="InterPro" id="IPR036390">
    <property type="entry name" value="WH_DNA-bd_sf"/>
</dbReference>
<dbReference type="SUPFAM" id="SSF46785">
    <property type="entry name" value="Winged helix' DNA-binding domain"/>
    <property type="match status" value="1"/>
</dbReference>
<dbReference type="InterPro" id="IPR029063">
    <property type="entry name" value="SAM-dependent_MTases_sf"/>
</dbReference>
<dbReference type="PROSITE" id="PS51683">
    <property type="entry name" value="SAM_OMT_II"/>
    <property type="match status" value="1"/>
</dbReference>
<dbReference type="InterPro" id="IPR012967">
    <property type="entry name" value="COMT_dimerisation"/>
</dbReference>
<proteinExistence type="predicted"/>
<evidence type="ECO:0000259" key="4">
    <source>
        <dbReference type="Pfam" id="PF00891"/>
    </source>
</evidence>
<dbReference type="PANTHER" id="PTHR43712">
    <property type="entry name" value="PUTATIVE (AFU_ORTHOLOGUE AFUA_4G14580)-RELATED"/>
    <property type="match status" value="1"/>
</dbReference>
<dbReference type="Pfam" id="PF08100">
    <property type="entry name" value="Dimerisation"/>
    <property type="match status" value="1"/>
</dbReference>
<evidence type="ECO:0000259" key="5">
    <source>
        <dbReference type="Pfam" id="PF08100"/>
    </source>
</evidence>
<name>A0ABX8QYI7_9ACTN</name>
<keyword evidence="3" id="KW-0949">S-adenosyl-L-methionine</keyword>
<dbReference type="Gene3D" id="3.40.50.150">
    <property type="entry name" value="Vaccinia Virus protein VP39"/>
    <property type="match status" value="1"/>
</dbReference>
<dbReference type="Proteomes" id="UP001049518">
    <property type="component" value="Chromosome"/>
</dbReference>
<dbReference type="Gene3D" id="1.10.287.1350">
    <property type="match status" value="1"/>
</dbReference>
<dbReference type="PIRSF" id="PIRSF005739">
    <property type="entry name" value="O-mtase"/>
    <property type="match status" value="1"/>
</dbReference>
<dbReference type="Gene3D" id="1.10.10.10">
    <property type="entry name" value="Winged helix-like DNA-binding domain superfamily/Winged helix DNA-binding domain"/>
    <property type="match status" value="1"/>
</dbReference>
<evidence type="ECO:0000256" key="3">
    <source>
        <dbReference type="ARBA" id="ARBA00022691"/>
    </source>
</evidence>
<sequence>MTTRTGSPTPNALQITGLRELGMSLGFAGAVRAAVRLGAPDALGDEPADVAAIASAIGADTETLDRLMRALTSHGVFEEVAERVYAHTASSRLLREDAPVGVRYMVLWATAPWTWRAWPRLDEAVRSGKAVFPDIYGKEFFAYLREEDAASAEVFDRAMTQSSAITSAAVAATLDLRGVGTVADIGGGQGHLLRTLLEADPALHGVLFDLEGVVAGADPALRPGGALAGRTRIIGGDCRQGIGAGADLYIYKNVLEWDDDSTLAALRSVTDAARPGARVALVQNLVDDSPEMKVTTTMDLFLLLNVGGRKHTRRSLAGLMERAGIEPGEVRPVPDTSLHVVEGTVADAAAGTGEGS</sequence>
<keyword evidence="7" id="KW-1185">Reference proteome</keyword>
<evidence type="ECO:0000313" key="6">
    <source>
        <dbReference type="EMBL" id="QXJ21833.1"/>
    </source>
</evidence>
<gene>
    <name evidence="6" type="ORF">AGRA3207_002734</name>
</gene>
<dbReference type="InterPro" id="IPR001077">
    <property type="entry name" value="COMT_C"/>
</dbReference>
<dbReference type="InterPro" id="IPR016461">
    <property type="entry name" value="COMT-like"/>
</dbReference>
<accession>A0ABX8QYI7</accession>
<feature type="domain" description="O-methyltransferase C-terminal" evidence="4">
    <location>
        <begin position="118"/>
        <end position="324"/>
    </location>
</feature>
<dbReference type="Pfam" id="PF00891">
    <property type="entry name" value="Methyltransf_2"/>
    <property type="match status" value="1"/>
</dbReference>
<dbReference type="GO" id="GO:0032259">
    <property type="term" value="P:methylation"/>
    <property type="evidence" value="ECO:0007669"/>
    <property type="project" value="UniProtKB-KW"/>
</dbReference>
<dbReference type="EMBL" id="CP059572">
    <property type="protein sequence ID" value="QXJ21833.1"/>
    <property type="molecule type" value="Genomic_DNA"/>
</dbReference>
<dbReference type="InterPro" id="IPR036388">
    <property type="entry name" value="WH-like_DNA-bd_sf"/>
</dbReference>
<dbReference type="GO" id="GO:0008168">
    <property type="term" value="F:methyltransferase activity"/>
    <property type="evidence" value="ECO:0007669"/>
    <property type="project" value="UniProtKB-KW"/>
</dbReference>
<feature type="domain" description="O-methyltransferase dimerisation" evidence="5">
    <location>
        <begin position="30"/>
        <end position="94"/>
    </location>
</feature>
<evidence type="ECO:0000256" key="1">
    <source>
        <dbReference type="ARBA" id="ARBA00022603"/>
    </source>
</evidence>
<dbReference type="PANTHER" id="PTHR43712:SF2">
    <property type="entry name" value="O-METHYLTRANSFERASE CICE"/>
    <property type="match status" value="1"/>
</dbReference>
<protein>
    <submittedName>
        <fullName evidence="6">Methyltransferase</fullName>
    </submittedName>
</protein>
<keyword evidence="2" id="KW-0808">Transferase</keyword>
<reference evidence="6" key="1">
    <citation type="submission" date="2020-07" db="EMBL/GenBank/DDBJ databases">
        <authorList>
            <person name="Tarantini F.S."/>
            <person name="Hong K.W."/>
            <person name="Chan K.G."/>
        </authorList>
    </citation>
    <scope>NUCLEOTIDE SEQUENCE</scope>
    <source>
        <strain evidence="6">32-07</strain>
    </source>
</reference>